<evidence type="ECO:0000313" key="3">
    <source>
        <dbReference type="Proteomes" id="UP000094385"/>
    </source>
</evidence>
<dbReference type="InterPro" id="IPR046351">
    <property type="entry name" value="UTP4"/>
</dbReference>
<dbReference type="PROSITE" id="PS50082">
    <property type="entry name" value="WD_REPEATS_2"/>
    <property type="match status" value="1"/>
</dbReference>
<dbReference type="InterPro" id="IPR001680">
    <property type="entry name" value="WD40_rpt"/>
</dbReference>
<sequence>MDFRRCKILDYTSHSITALAFSHVSVTPDKYAPRTLRLAVGRANGDIEIWNPRSSWVHELTLKGGRNRSIEGLAWTQSGTDLRLFSIGGSTVLTEWDLQSGLPLDHCDCNAGIVWSISQSPDGTKIAAGCDDGSVVIIDVAGGRGVMMPLRILQRQKSRVLSIAWRGNTQVIGGCADGRIRIWTAVAAEDVGEPNGIATTREGVVGRIIGTMRVDKAQGEETLVWSVVALANGKTIVSGDSTGSVKFWDAAHFSLLQSFKVHEADVLCLASNQAADTVFSAGVDRKIVRYSIVDNKLRRWANMSSRLLHAQDIRALASYESKASSYLISGGVERSIVINSVDNFIDGVFRKIPVSPQRHYVHSVGGRRLIALYSDNQVKIWALEQFHSLAEANSEGKNKWLVASLTLNNDENITHVALSADAKYIAVATNAQTKLFLLLPSKQGAAFKVKKIASPALVEQGCSILNFDPSSKHLVLVSPENEIFIYPIGQQDKLRELPYTGKRTEGKSELKQALPYLDNINHLAFSNDGKYFVVSTISGSVVAYDWPNQSVYWTLPRISSTPSVVKFCPDNDSLIIVTTQMKVLQFSVSEQALSDWSRRNSGFLPPEFNNLVDKCCGIYINEDAPERAWMWGASWLANFDMSADIPVFRIPKRKRNGLSVE</sequence>
<gene>
    <name evidence="2" type="ORF">LIPSTDRAFT_106695</name>
</gene>
<evidence type="ECO:0000313" key="2">
    <source>
        <dbReference type="EMBL" id="ODQ70803.1"/>
    </source>
</evidence>
<dbReference type="GO" id="GO:0030686">
    <property type="term" value="C:90S preribosome"/>
    <property type="evidence" value="ECO:0007669"/>
    <property type="project" value="InterPro"/>
</dbReference>
<dbReference type="PANTHER" id="PTHR44163:SF1">
    <property type="entry name" value="U3 SMALL NUCLEOLAR RNA-ASSOCIATED PROTEIN 4 HOMOLOG"/>
    <property type="match status" value="1"/>
</dbReference>
<dbReference type="SUPFAM" id="SSF50978">
    <property type="entry name" value="WD40 repeat-like"/>
    <property type="match status" value="1"/>
</dbReference>
<dbReference type="GO" id="GO:0000462">
    <property type="term" value="P:maturation of SSU-rRNA from tricistronic rRNA transcript (SSU-rRNA, 5.8S rRNA, LSU-rRNA)"/>
    <property type="evidence" value="ECO:0007669"/>
    <property type="project" value="InterPro"/>
</dbReference>
<dbReference type="GO" id="GO:0034455">
    <property type="term" value="C:t-UTP complex"/>
    <property type="evidence" value="ECO:0007669"/>
    <property type="project" value="TreeGrafter"/>
</dbReference>
<dbReference type="STRING" id="675824.A0A1E3PZD1"/>
<name>A0A1E3PZD1_LIPST</name>
<dbReference type="Pfam" id="PF00400">
    <property type="entry name" value="WD40"/>
    <property type="match status" value="4"/>
</dbReference>
<organism evidence="2 3">
    <name type="scientific">Lipomyces starkeyi NRRL Y-11557</name>
    <dbReference type="NCBI Taxonomy" id="675824"/>
    <lineage>
        <taxon>Eukaryota</taxon>
        <taxon>Fungi</taxon>
        <taxon>Dikarya</taxon>
        <taxon>Ascomycota</taxon>
        <taxon>Saccharomycotina</taxon>
        <taxon>Lipomycetes</taxon>
        <taxon>Lipomycetales</taxon>
        <taxon>Lipomycetaceae</taxon>
        <taxon>Lipomyces</taxon>
    </lineage>
</organism>
<dbReference type="PANTHER" id="PTHR44163">
    <property type="entry name" value="U3 SMALL NUCLEOLAR RNA-ASSOCIATED PROTEIN 4 HOMOLOG"/>
    <property type="match status" value="1"/>
</dbReference>
<dbReference type="SUPFAM" id="SSF50969">
    <property type="entry name" value="YVTN repeat-like/Quinoprotein amine dehydrogenase"/>
    <property type="match status" value="1"/>
</dbReference>
<dbReference type="AlphaFoldDB" id="A0A1E3PZD1"/>
<dbReference type="Proteomes" id="UP000094385">
    <property type="component" value="Unassembled WGS sequence"/>
</dbReference>
<feature type="repeat" description="WD" evidence="1">
    <location>
        <begin position="217"/>
        <end position="258"/>
    </location>
</feature>
<proteinExistence type="predicted"/>
<evidence type="ECO:0000256" key="1">
    <source>
        <dbReference type="PROSITE-ProRule" id="PRU00221"/>
    </source>
</evidence>
<dbReference type="GO" id="GO:0032040">
    <property type="term" value="C:small-subunit processome"/>
    <property type="evidence" value="ECO:0007669"/>
    <property type="project" value="TreeGrafter"/>
</dbReference>
<dbReference type="EMBL" id="KV454299">
    <property type="protein sequence ID" value="ODQ70803.1"/>
    <property type="molecule type" value="Genomic_DNA"/>
</dbReference>
<protein>
    <submittedName>
        <fullName evidence="2">Uncharacterized protein</fullName>
    </submittedName>
</protein>
<dbReference type="InterPro" id="IPR015943">
    <property type="entry name" value="WD40/YVTN_repeat-like_dom_sf"/>
</dbReference>
<keyword evidence="1" id="KW-0853">WD repeat</keyword>
<reference evidence="2 3" key="1">
    <citation type="journal article" date="2016" name="Proc. Natl. Acad. Sci. U.S.A.">
        <title>Comparative genomics of biotechnologically important yeasts.</title>
        <authorList>
            <person name="Riley R."/>
            <person name="Haridas S."/>
            <person name="Wolfe K.H."/>
            <person name="Lopes M.R."/>
            <person name="Hittinger C.T."/>
            <person name="Goeker M."/>
            <person name="Salamov A.A."/>
            <person name="Wisecaver J.H."/>
            <person name="Long T.M."/>
            <person name="Calvey C.H."/>
            <person name="Aerts A.L."/>
            <person name="Barry K.W."/>
            <person name="Choi C."/>
            <person name="Clum A."/>
            <person name="Coughlan A.Y."/>
            <person name="Deshpande S."/>
            <person name="Douglass A.P."/>
            <person name="Hanson S.J."/>
            <person name="Klenk H.-P."/>
            <person name="LaButti K.M."/>
            <person name="Lapidus A."/>
            <person name="Lindquist E.A."/>
            <person name="Lipzen A.M."/>
            <person name="Meier-Kolthoff J.P."/>
            <person name="Ohm R.A."/>
            <person name="Otillar R.P."/>
            <person name="Pangilinan J.L."/>
            <person name="Peng Y."/>
            <person name="Rokas A."/>
            <person name="Rosa C.A."/>
            <person name="Scheuner C."/>
            <person name="Sibirny A.A."/>
            <person name="Slot J.C."/>
            <person name="Stielow J.B."/>
            <person name="Sun H."/>
            <person name="Kurtzman C.P."/>
            <person name="Blackwell M."/>
            <person name="Grigoriev I.V."/>
            <person name="Jeffries T.W."/>
        </authorList>
    </citation>
    <scope>NUCLEOTIDE SEQUENCE [LARGE SCALE GENOMIC DNA]</scope>
    <source>
        <strain evidence="2 3">NRRL Y-11557</strain>
    </source>
</reference>
<dbReference type="OrthoDB" id="8883818at2759"/>
<accession>A0A1E3PZD1</accession>
<dbReference type="Gene3D" id="2.130.10.10">
    <property type="entry name" value="YVTN repeat-like/Quinoprotein amine dehydrogenase"/>
    <property type="match status" value="3"/>
</dbReference>
<keyword evidence="3" id="KW-1185">Reference proteome</keyword>
<dbReference type="InterPro" id="IPR011044">
    <property type="entry name" value="Quino_amine_DH_bsu"/>
</dbReference>
<dbReference type="InterPro" id="IPR036322">
    <property type="entry name" value="WD40_repeat_dom_sf"/>
</dbReference>
<dbReference type="SMART" id="SM00320">
    <property type="entry name" value="WD40"/>
    <property type="match status" value="8"/>
</dbReference>
<dbReference type="GO" id="GO:0003723">
    <property type="term" value="F:RNA binding"/>
    <property type="evidence" value="ECO:0007669"/>
    <property type="project" value="TreeGrafter"/>
</dbReference>